<reference evidence="2 3" key="1">
    <citation type="submission" date="2018-11" db="EMBL/GenBank/DDBJ databases">
        <authorList>
            <person name="Jang G.I."/>
            <person name="Hwang C.Y."/>
        </authorList>
    </citation>
    <scope>NUCLEOTIDE SEQUENCE [LARGE SCALE GENOMIC DNA]</scope>
    <source>
        <strain evidence="2 3">SSM26</strain>
    </source>
</reference>
<name>A0ABX9XF29_9PSED</name>
<sequence>MTTGTSMSHDNISTPWYKQFWAWFVIAILAFAVFIGLGLLFVATMNPDSLVRDNYYTEGKAINMYLGRDHMARDLNVVADFSVDEVTGDVSLQLQGDFVALPRSLTLDLISPTHASLDHAVSLRQIKGNTYTGQLEQKIEGRRYIELSDPDKPGDQGWRLTGEVHLAPGQPYQITAQ</sequence>
<evidence type="ECO:0000313" key="3">
    <source>
        <dbReference type="Proteomes" id="UP000275199"/>
    </source>
</evidence>
<evidence type="ECO:0000313" key="2">
    <source>
        <dbReference type="EMBL" id="ROZ82382.1"/>
    </source>
</evidence>
<feature type="transmembrane region" description="Helical" evidence="1">
    <location>
        <begin position="20"/>
        <end position="42"/>
    </location>
</feature>
<proteinExistence type="predicted"/>
<organism evidence="2 3">
    <name type="scientific">Pseudomonas neustonica</name>
    <dbReference type="NCBI Taxonomy" id="2487346"/>
    <lineage>
        <taxon>Bacteria</taxon>
        <taxon>Pseudomonadati</taxon>
        <taxon>Pseudomonadota</taxon>
        <taxon>Gammaproteobacteria</taxon>
        <taxon>Pseudomonadales</taxon>
        <taxon>Pseudomonadaceae</taxon>
        <taxon>Pseudomonas</taxon>
    </lineage>
</organism>
<comment type="caution">
    <text evidence="2">The sequence shown here is derived from an EMBL/GenBank/DDBJ whole genome shotgun (WGS) entry which is preliminary data.</text>
</comment>
<keyword evidence="1" id="KW-0472">Membrane</keyword>
<dbReference type="InterPro" id="IPR008620">
    <property type="entry name" value="FixH"/>
</dbReference>
<gene>
    <name evidence="2" type="ORF">EF096_15215</name>
</gene>
<protein>
    <recommendedName>
        <fullName evidence="4">FixH family protein</fullName>
    </recommendedName>
</protein>
<evidence type="ECO:0008006" key="4">
    <source>
        <dbReference type="Google" id="ProtNLM"/>
    </source>
</evidence>
<keyword evidence="1" id="KW-1133">Transmembrane helix</keyword>
<dbReference type="Pfam" id="PF05751">
    <property type="entry name" value="FixH"/>
    <property type="match status" value="1"/>
</dbReference>
<dbReference type="EMBL" id="RKKU01000022">
    <property type="protein sequence ID" value="ROZ82382.1"/>
    <property type="molecule type" value="Genomic_DNA"/>
</dbReference>
<accession>A0ABX9XF29</accession>
<keyword evidence="3" id="KW-1185">Reference proteome</keyword>
<evidence type="ECO:0000256" key="1">
    <source>
        <dbReference type="SAM" id="Phobius"/>
    </source>
</evidence>
<keyword evidence="1" id="KW-0812">Transmembrane</keyword>
<dbReference type="Proteomes" id="UP000275199">
    <property type="component" value="Unassembled WGS sequence"/>
</dbReference>